<dbReference type="InterPro" id="IPR058240">
    <property type="entry name" value="rSAM_sf"/>
</dbReference>
<feature type="domain" description="Radical SAM core" evidence="7">
    <location>
        <begin position="90"/>
        <end position="318"/>
    </location>
</feature>
<dbReference type="PROSITE" id="PS51918">
    <property type="entry name" value="RADICAL_SAM"/>
    <property type="match status" value="1"/>
</dbReference>
<keyword evidence="2" id="KW-0004">4Fe-4S</keyword>
<evidence type="ECO:0000313" key="9">
    <source>
        <dbReference type="Proteomes" id="UP000001349"/>
    </source>
</evidence>
<accession>B8I6T6</accession>
<dbReference type="Proteomes" id="UP000001349">
    <property type="component" value="Chromosome"/>
</dbReference>
<dbReference type="NCBIfam" id="TIGR04085">
    <property type="entry name" value="rSAM_more_4Fe4S"/>
    <property type="match status" value="1"/>
</dbReference>
<dbReference type="RefSeq" id="WP_015926015.1">
    <property type="nucleotide sequence ID" value="NC_011898.1"/>
</dbReference>
<keyword evidence="5" id="KW-0408">Iron</keyword>
<dbReference type="EMBL" id="CP001348">
    <property type="protein sequence ID" value="ACL76928.1"/>
    <property type="molecule type" value="Genomic_DNA"/>
</dbReference>
<dbReference type="SFLD" id="SFLDS00029">
    <property type="entry name" value="Radical_SAM"/>
    <property type="match status" value="1"/>
</dbReference>
<keyword evidence="3" id="KW-0949">S-adenosyl-L-methionine</keyword>
<dbReference type="GO" id="GO:0046872">
    <property type="term" value="F:metal ion binding"/>
    <property type="evidence" value="ECO:0007669"/>
    <property type="project" value="UniProtKB-KW"/>
</dbReference>
<keyword evidence="4" id="KW-0479">Metal-binding</keyword>
<dbReference type="InterPro" id="IPR024001">
    <property type="entry name" value="Cys-rich_pep_rSAM_mat_CcpM"/>
</dbReference>
<proteinExistence type="predicted"/>
<evidence type="ECO:0000259" key="7">
    <source>
        <dbReference type="PROSITE" id="PS51918"/>
    </source>
</evidence>
<dbReference type="GO" id="GO:0016491">
    <property type="term" value="F:oxidoreductase activity"/>
    <property type="evidence" value="ECO:0007669"/>
    <property type="project" value="InterPro"/>
</dbReference>
<dbReference type="InterPro" id="IPR023885">
    <property type="entry name" value="4Fe4S-binding_SPASM_dom"/>
</dbReference>
<keyword evidence="6" id="KW-0411">Iron-sulfur</keyword>
<dbReference type="KEGG" id="cce:Ccel_2600"/>
<evidence type="ECO:0000256" key="3">
    <source>
        <dbReference type="ARBA" id="ARBA00022691"/>
    </source>
</evidence>
<dbReference type="Gene3D" id="3.20.20.70">
    <property type="entry name" value="Aldolase class I"/>
    <property type="match status" value="1"/>
</dbReference>
<comment type="cofactor">
    <cofactor evidence="1">
        <name>[4Fe-4S] cluster</name>
        <dbReference type="ChEBI" id="CHEBI:49883"/>
    </cofactor>
</comment>
<dbReference type="eggNOG" id="COG0641">
    <property type="taxonomic scope" value="Bacteria"/>
</dbReference>
<dbReference type="InterPro" id="IPR023867">
    <property type="entry name" value="Sulphatase_maturase_rSAM"/>
</dbReference>
<dbReference type="GO" id="GO:0051539">
    <property type="term" value="F:4 iron, 4 sulfur cluster binding"/>
    <property type="evidence" value="ECO:0007669"/>
    <property type="project" value="UniProtKB-KW"/>
</dbReference>
<dbReference type="STRING" id="394503.Ccel_2600"/>
<dbReference type="SFLD" id="SFLDG01386">
    <property type="entry name" value="main_SPASM_domain-containing"/>
    <property type="match status" value="1"/>
</dbReference>
<evidence type="ECO:0000256" key="2">
    <source>
        <dbReference type="ARBA" id="ARBA00022485"/>
    </source>
</evidence>
<protein>
    <submittedName>
        <fullName evidence="8">Radical SAM domain protein</fullName>
    </submittedName>
</protein>
<dbReference type="HOGENOM" id="CLU_009273_3_4_9"/>
<dbReference type="SFLD" id="SFLDG01067">
    <property type="entry name" value="SPASM/twitch_domain_containing"/>
    <property type="match status" value="1"/>
</dbReference>
<evidence type="ECO:0000256" key="1">
    <source>
        <dbReference type="ARBA" id="ARBA00001966"/>
    </source>
</evidence>
<keyword evidence="9" id="KW-1185">Reference proteome</keyword>
<dbReference type="SFLD" id="SFLDG01384">
    <property type="entry name" value="thioether_bond_formation_requi"/>
    <property type="match status" value="1"/>
</dbReference>
<dbReference type="Pfam" id="PF04055">
    <property type="entry name" value="Radical_SAM"/>
    <property type="match status" value="1"/>
</dbReference>
<name>B8I6T6_RUMCH</name>
<dbReference type="NCBIfam" id="TIGR04068">
    <property type="entry name" value="rSAM_ocin_clost"/>
    <property type="match status" value="1"/>
</dbReference>
<dbReference type="PANTHER" id="PTHR43273">
    <property type="entry name" value="ANAEROBIC SULFATASE-MATURATING ENZYME HOMOLOG ASLB-RELATED"/>
    <property type="match status" value="1"/>
</dbReference>
<evidence type="ECO:0000313" key="8">
    <source>
        <dbReference type="EMBL" id="ACL76928.1"/>
    </source>
</evidence>
<dbReference type="PANTHER" id="PTHR43273:SF8">
    <property type="entry name" value="RADICAL SAM DOMAIN PROTEIN"/>
    <property type="match status" value="1"/>
</dbReference>
<dbReference type="InterPro" id="IPR013785">
    <property type="entry name" value="Aldolase_TIM"/>
</dbReference>
<evidence type="ECO:0000256" key="5">
    <source>
        <dbReference type="ARBA" id="ARBA00023004"/>
    </source>
</evidence>
<dbReference type="SUPFAM" id="SSF102114">
    <property type="entry name" value="Radical SAM enzymes"/>
    <property type="match status" value="1"/>
</dbReference>
<sequence>MIVLDSFIHLFKTPGGHYLYDVNKNVILGLSEEQYKILDYYRKSDDADKCTSEFSAQAIESINHLRDLGFLSEKRPKEMYHPVNDTILSHLNNKVNMITLQITKQCNLRCKYCVYSGNYENRVHSSGKMTLDTARKGIDFYIEHSKDNEHSFLAFYGGEPLLEFEFIKDCIEYFEEKAEGKNIHLNLTTNATLLTEEIVDYFHKHNVHLLISLDGSSEVHNRNRVYRDGAKGTFEKVMENLEMIKTKFPDYLSTNIAFNAVLDPQNEFSCVNNFFTGFELAKEASIMASEITDLYRKDSVKTSGNYISEIEYEIFKIFLSKLGYLDEKYTSKLLSRQYNDRKTRYRLLQMRQEIPDKVHHGGPCVPGAQRLFVDVEGNFYPCERVSEASPQMKVGNIDDGFNIDKIRTLLNIGKISENKCINCWALTFCNLCAVAADENDGLSTEKKVSRCSNVIYTADSILKDICTLREFGAELGEEIYAFDMAE</sequence>
<dbReference type="CDD" id="cd01335">
    <property type="entry name" value="Radical_SAM"/>
    <property type="match status" value="1"/>
</dbReference>
<evidence type="ECO:0000256" key="6">
    <source>
        <dbReference type="ARBA" id="ARBA00023014"/>
    </source>
</evidence>
<dbReference type="AlphaFoldDB" id="B8I6T6"/>
<gene>
    <name evidence="8" type="ordered locus">Ccel_2600</name>
</gene>
<dbReference type="InterPro" id="IPR007197">
    <property type="entry name" value="rSAM"/>
</dbReference>
<reference evidence="8 9" key="1">
    <citation type="submission" date="2009-01" db="EMBL/GenBank/DDBJ databases">
        <title>Complete sequence of Clostridium cellulolyticum H10.</title>
        <authorList>
            <consortium name="US DOE Joint Genome Institute"/>
            <person name="Lucas S."/>
            <person name="Copeland A."/>
            <person name="Lapidus A."/>
            <person name="Glavina del Rio T."/>
            <person name="Dalin E."/>
            <person name="Tice H."/>
            <person name="Bruce D."/>
            <person name="Goodwin L."/>
            <person name="Pitluck S."/>
            <person name="Chertkov O."/>
            <person name="Saunders E."/>
            <person name="Brettin T."/>
            <person name="Detter J.C."/>
            <person name="Han C."/>
            <person name="Larimer F."/>
            <person name="Land M."/>
            <person name="Hauser L."/>
            <person name="Kyrpides N."/>
            <person name="Ivanova N."/>
            <person name="Zhou J."/>
            <person name="Richardson P."/>
        </authorList>
    </citation>
    <scope>NUCLEOTIDE SEQUENCE [LARGE SCALE GENOMIC DNA]</scope>
    <source>
        <strain evidence="9">ATCC 35319 / DSM 5812 / JCM 6584 / H10</strain>
    </source>
</reference>
<organism evidence="8 9">
    <name type="scientific">Ruminiclostridium cellulolyticum (strain ATCC 35319 / DSM 5812 / JCM 6584 / H10)</name>
    <name type="common">Clostridium cellulolyticum</name>
    <dbReference type="NCBI Taxonomy" id="394503"/>
    <lineage>
        <taxon>Bacteria</taxon>
        <taxon>Bacillati</taxon>
        <taxon>Bacillota</taxon>
        <taxon>Clostridia</taxon>
        <taxon>Eubacteriales</taxon>
        <taxon>Oscillospiraceae</taxon>
        <taxon>Ruminiclostridium</taxon>
    </lineage>
</organism>
<dbReference type="PROSITE" id="PS01305">
    <property type="entry name" value="MOAA_NIFB_PQQE"/>
    <property type="match status" value="1"/>
</dbReference>
<evidence type="ECO:0000256" key="4">
    <source>
        <dbReference type="ARBA" id="ARBA00022723"/>
    </source>
</evidence>
<dbReference type="InterPro" id="IPR000385">
    <property type="entry name" value="MoaA_NifB_PqqE_Fe-S-bd_CS"/>
</dbReference>